<dbReference type="InterPro" id="IPR022755">
    <property type="entry name" value="Znf_C2H2_jaz"/>
</dbReference>
<sequence length="226" mass="26248">MAYQYSGIYDEEGDYYCQPCDRHFVSEKALHDHLSQSSRHFYCVDCKRGFSSENSYRQHRASKLHQQPFVFCPRCRAGFVSASAFTKHVEVGRCYNLTNKQILHCVRELEETLRCRNMFTVPRLGWRDDYEPGSQSKTYASQASFNGRYYECVICGGEFEQLRSLNQHLNSNVHEPYEYSCKYCGKQFRELSALVAHVEWKACGGMGAERLRNFVRKFGSLSLTNG</sequence>
<dbReference type="OrthoDB" id="6077919at2759"/>
<dbReference type="Proteomes" id="UP000825935">
    <property type="component" value="Chromosome 7"/>
</dbReference>
<proteinExistence type="predicted"/>
<dbReference type="OMA" id="RLYICEG"/>
<gene>
    <name evidence="7" type="ORF">KP509_07G077200</name>
</gene>
<organism evidence="7 8">
    <name type="scientific">Ceratopteris richardii</name>
    <name type="common">Triangle waterfern</name>
    <dbReference type="NCBI Taxonomy" id="49495"/>
    <lineage>
        <taxon>Eukaryota</taxon>
        <taxon>Viridiplantae</taxon>
        <taxon>Streptophyta</taxon>
        <taxon>Embryophyta</taxon>
        <taxon>Tracheophyta</taxon>
        <taxon>Polypodiopsida</taxon>
        <taxon>Polypodiidae</taxon>
        <taxon>Polypodiales</taxon>
        <taxon>Pteridineae</taxon>
        <taxon>Pteridaceae</taxon>
        <taxon>Parkerioideae</taxon>
        <taxon>Ceratopteris</taxon>
    </lineage>
</organism>
<dbReference type="Pfam" id="PF00096">
    <property type="entry name" value="zf-C2H2"/>
    <property type="match status" value="1"/>
</dbReference>
<reference evidence="7" key="1">
    <citation type="submission" date="2021-08" db="EMBL/GenBank/DDBJ databases">
        <title>WGS assembly of Ceratopteris richardii.</title>
        <authorList>
            <person name="Marchant D.B."/>
            <person name="Chen G."/>
            <person name="Jenkins J."/>
            <person name="Shu S."/>
            <person name="Leebens-Mack J."/>
            <person name="Grimwood J."/>
            <person name="Schmutz J."/>
            <person name="Soltis P."/>
            <person name="Soltis D."/>
            <person name="Chen Z.-H."/>
        </authorList>
    </citation>
    <scope>NUCLEOTIDE SEQUENCE</scope>
    <source>
        <strain evidence="7">Whitten #5841</strain>
        <tissue evidence="7">Leaf</tissue>
    </source>
</reference>
<keyword evidence="8" id="KW-1185">Reference proteome</keyword>
<dbReference type="PANTHER" id="PTHR24379">
    <property type="entry name" value="KRAB AND ZINC FINGER DOMAIN-CONTAINING"/>
    <property type="match status" value="1"/>
</dbReference>
<evidence type="ECO:0000313" key="8">
    <source>
        <dbReference type="Proteomes" id="UP000825935"/>
    </source>
</evidence>
<evidence type="ECO:0000313" key="7">
    <source>
        <dbReference type="EMBL" id="KAH7433606.1"/>
    </source>
</evidence>
<dbReference type="SUPFAM" id="SSF57667">
    <property type="entry name" value="beta-beta-alpha zinc fingers"/>
    <property type="match status" value="3"/>
</dbReference>
<dbReference type="AlphaFoldDB" id="A0A8T2UIC1"/>
<dbReference type="PANTHER" id="PTHR24379:SF121">
    <property type="entry name" value="C2H2-TYPE DOMAIN-CONTAINING PROTEIN"/>
    <property type="match status" value="1"/>
</dbReference>
<dbReference type="Gene3D" id="3.30.160.60">
    <property type="entry name" value="Classic Zinc Finger"/>
    <property type="match status" value="3"/>
</dbReference>
<dbReference type="PROSITE" id="PS00028">
    <property type="entry name" value="ZINC_FINGER_C2H2_1"/>
    <property type="match status" value="2"/>
</dbReference>
<name>A0A8T2UIC1_CERRI</name>
<evidence type="ECO:0000259" key="6">
    <source>
        <dbReference type="PROSITE" id="PS50157"/>
    </source>
</evidence>
<evidence type="ECO:0000256" key="1">
    <source>
        <dbReference type="ARBA" id="ARBA00022723"/>
    </source>
</evidence>
<evidence type="ECO:0000256" key="3">
    <source>
        <dbReference type="ARBA" id="ARBA00022771"/>
    </source>
</evidence>
<dbReference type="PROSITE" id="PS50157">
    <property type="entry name" value="ZINC_FINGER_C2H2_2"/>
    <property type="match status" value="3"/>
</dbReference>
<dbReference type="EMBL" id="CM035412">
    <property type="protein sequence ID" value="KAH7433606.1"/>
    <property type="molecule type" value="Genomic_DNA"/>
</dbReference>
<keyword evidence="4" id="KW-0862">Zinc</keyword>
<comment type="caution">
    <text evidence="7">The sequence shown here is derived from an EMBL/GenBank/DDBJ whole genome shotgun (WGS) entry which is preliminary data.</text>
</comment>
<dbReference type="InterPro" id="IPR013087">
    <property type="entry name" value="Znf_C2H2_type"/>
</dbReference>
<dbReference type="InterPro" id="IPR036236">
    <property type="entry name" value="Znf_C2H2_sf"/>
</dbReference>
<keyword evidence="3 5" id="KW-0863">Zinc-finger</keyword>
<evidence type="ECO:0000256" key="2">
    <source>
        <dbReference type="ARBA" id="ARBA00022737"/>
    </source>
</evidence>
<dbReference type="Pfam" id="PF13912">
    <property type="entry name" value="zf-C2H2_6"/>
    <property type="match status" value="1"/>
</dbReference>
<dbReference type="Pfam" id="PF12171">
    <property type="entry name" value="zf-C2H2_jaz"/>
    <property type="match status" value="2"/>
</dbReference>
<evidence type="ECO:0000256" key="5">
    <source>
        <dbReference type="PROSITE-ProRule" id="PRU00042"/>
    </source>
</evidence>
<protein>
    <recommendedName>
        <fullName evidence="6">C2H2-type domain-containing protein</fullName>
    </recommendedName>
</protein>
<dbReference type="SMART" id="SM00355">
    <property type="entry name" value="ZnF_C2H2"/>
    <property type="match status" value="5"/>
</dbReference>
<feature type="domain" description="C2H2-type" evidence="6">
    <location>
        <begin position="150"/>
        <end position="174"/>
    </location>
</feature>
<dbReference type="GO" id="GO:0008270">
    <property type="term" value="F:zinc ion binding"/>
    <property type="evidence" value="ECO:0007669"/>
    <property type="project" value="UniProtKB-KW"/>
</dbReference>
<accession>A0A8T2UIC1</accession>
<feature type="domain" description="C2H2-type" evidence="6">
    <location>
        <begin position="41"/>
        <end position="68"/>
    </location>
</feature>
<keyword evidence="2" id="KW-0677">Repeat</keyword>
<keyword evidence="1" id="KW-0479">Metal-binding</keyword>
<feature type="domain" description="C2H2-type" evidence="6">
    <location>
        <begin position="179"/>
        <end position="197"/>
    </location>
</feature>
<evidence type="ECO:0000256" key="4">
    <source>
        <dbReference type="ARBA" id="ARBA00022833"/>
    </source>
</evidence>